<evidence type="ECO:0000256" key="1">
    <source>
        <dbReference type="SAM" id="MobiDB-lite"/>
    </source>
</evidence>
<protein>
    <submittedName>
        <fullName evidence="3">Uncharacterized protein</fullName>
    </submittedName>
</protein>
<evidence type="ECO:0000313" key="3">
    <source>
        <dbReference type="EMBL" id="KAK9886733.1"/>
    </source>
</evidence>
<dbReference type="EMBL" id="JARQZJ010000102">
    <property type="protein sequence ID" value="KAK9886733.1"/>
    <property type="molecule type" value="Genomic_DNA"/>
</dbReference>
<evidence type="ECO:0000313" key="4">
    <source>
        <dbReference type="Proteomes" id="UP001431783"/>
    </source>
</evidence>
<feature type="region of interest" description="Disordered" evidence="1">
    <location>
        <begin position="175"/>
        <end position="202"/>
    </location>
</feature>
<feature type="chain" id="PRO_5043508879" evidence="2">
    <location>
        <begin position="18"/>
        <end position="202"/>
    </location>
</feature>
<accession>A0AAW1UV64</accession>
<comment type="caution">
    <text evidence="3">The sequence shown here is derived from an EMBL/GenBank/DDBJ whole genome shotgun (WGS) entry which is preliminary data.</text>
</comment>
<proteinExistence type="predicted"/>
<keyword evidence="4" id="KW-1185">Reference proteome</keyword>
<gene>
    <name evidence="3" type="ORF">WA026_018384</name>
</gene>
<dbReference type="Proteomes" id="UP001431783">
    <property type="component" value="Unassembled WGS sequence"/>
</dbReference>
<sequence>MKTLLIVSSLFFSSCLGEIISNSYSTFVHTPHSITKMAKDDAGITYSVSSGQTHPVNLVYGLHQLGTPLALTYGSLSSAPFNYITQNVLPYDIYKQIIPKVIIPYTTFALSPLVSQVSSIYQTTVPAKIEETKKEDEAKISMARNSQILSPNPFLASLFGQNKLVQQIDVQNPTPVSDAAVDMPSTQETNVKDQETVPVESA</sequence>
<evidence type="ECO:0000256" key="2">
    <source>
        <dbReference type="SAM" id="SignalP"/>
    </source>
</evidence>
<reference evidence="3 4" key="1">
    <citation type="submission" date="2023-03" db="EMBL/GenBank/DDBJ databases">
        <title>Genome insight into feeding habits of ladybird beetles.</title>
        <authorList>
            <person name="Li H.-S."/>
            <person name="Huang Y.-H."/>
            <person name="Pang H."/>
        </authorList>
    </citation>
    <scope>NUCLEOTIDE SEQUENCE [LARGE SCALE GENOMIC DNA]</scope>
    <source>
        <strain evidence="3">SYSU_2023b</strain>
        <tissue evidence="3">Whole body</tissue>
    </source>
</reference>
<feature type="signal peptide" evidence="2">
    <location>
        <begin position="1"/>
        <end position="17"/>
    </location>
</feature>
<dbReference type="AlphaFoldDB" id="A0AAW1UV64"/>
<dbReference type="PROSITE" id="PS51257">
    <property type="entry name" value="PROKAR_LIPOPROTEIN"/>
    <property type="match status" value="1"/>
</dbReference>
<keyword evidence="2" id="KW-0732">Signal</keyword>
<name>A0AAW1UV64_9CUCU</name>
<organism evidence="3 4">
    <name type="scientific">Henosepilachna vigintioctopunctata</name>
    <dbReference type="NCBI Taxonomy" id="420089"/>
    <lineage>
        <taxon>Eukaryota</taxon>
        <taxon>Metazoa</taxon>
        <taxon>Ecdysozoa</taxon>
        <taxon>Arthropoda</taxon>
        <taxon>Hexapoda</taxon>
        <taxon>Insecta</taxon>
        <taxon>Pterygota</taxon>
        <taxon>Neoptera</taxon>
        <taxon>Endopterygota</taxon>
        <taxon>Coleoptera</taxon>
        <taxon>Polyphaga</taxon>
        <taxon>Cucujiformia</taxon>
        <taxon>Coccinelloidea</taxon>
        <taxon>Coccinellidae</taxon>
        <taxon>Epilachninae</taxon>
        <taxon>Epilachnini</taxon>
        <taxon>Henosepilachna</taxon>
    </lineage>
</organism>